<gene>
    <name evidence="2" type="ORF">ACFPCY_19060</name>
</gene>
<dbReference type="RefSeq" id="WP_378256937.1">
    <property type="nucleotide sequence ID" value="NZ_JBHSIT010000005.1"/>
</dbReference>
<organism evidence="2 3">
    <name type="scientific">Actinomadura gamaensis</name>
    <dbReference type="NCBI Taxonomy" id="1763541"/>
    <lineage>
        <taxon>Bacteria</taxon>
        <taxon>Bacillati</taxon>
        <taxon>Actinomycetota</taxon>
        <taxon>Actinomycetes</taxon>
        <taxon>Streptosporangiales</taxon>
        <taxon>Thermomonosporaceae</taxon>
        <taxon>Actinomadura</taxon>
    </lineage>
</organism>
<evidence type="ECO:0000313" key="3">
    <source>
        <dbReference type="Proteomes" id="UP001595872"/>
    </source>
</evidence>
<evidence type="ECO:0000313" key="2">
    <source>
        <dbReference type="EMBL" id="MFC4909429.1"/>
    </source>
</evidence>
<keyword evidence="3" id="KW-1185">Reference proteome</keyword>
<evidence type="ECO:0000256" key="1">
    <source>
        <dbReference type="SAM" id="SignalP"/>
    </source>
</evidence>
<dbReference type="EMBL" id="JBHSIT010000005">
    <property type="protein sequence ID" value="MFC4909429.1"/>
    <property type="molecule type" value="Genomic_DNA"/>
</dbReference>
<proteinExistence type="predicted"/>
<protein>
    <submittedName>
        <fullName evidence="2">Uncharacterized protein</fullName>
    </submittedName>
</protein>
<accession>A0ABV9TZI9</accession>
<reference evidence="3" key="1">
    <citation type="journal article" date="2019" name="Int. J. Syst. Evol. Microbiol.">
        <title>The Global Catalogue of Microorganisms (GCM) 10K type strain sequencing project: providing services to taxonomists for standard genome sequencing and annotation.</title>
        <authorList>
            <consortium name="The Broad Institute Genomics Platform"/>
            <consortium name="The Broad Institute Genome Sequencing Center for Infectious Disease"/>
            <person name="Wu L."/>
            <person name="Ma J."/>
        </authorList>
    </citation>
    <scope>NUCLEOTIDE SEQUENCE [LARGE SCALE GENOMIC DNA]</scope>
    <source>
        <strain evidence="3">KLKA75</strain>
    </source>
</reference>
<dbReference type="Proteomes" id="UP001595872">
    <property type="component" value="Unassembled WGS sequence"/>
</dbReference>
<name>A0ABV9TZI9_9ACTN</name>
<feature type="chain" id="PRO_5045770799" evidence="1">
    <location>
        <begin position="27"/>
        <end position="135"/>
    </location>
</feature>
<comment type="caution">
    <text evidence="2">The sequence shown here is derived from an EMBL/GenBank/DDBJ whole genome shotgun (WGS) entry which is preliminary data.</text>
</comment>
<sequence>MLTKLIVTTAAAGALVGGLTAGPALATAGPVPASEHTFKHTAEHASKHAFKHTAEHAHLPGRPAHHVPAHVVAHRPGRLAACRPHKALGHGYWSCVVPAAACPVIAHGHLGYGGKGTTRFRCVRDVRGLWHWKRV</sequence>
<keyword evidence="1" id="KW-0732">Signal</keyword>
<feature type="signal peptide" evidence="1">
    <location>
        <begin position="1"/>
        <end position="26"/>
    </location>
</feature>